<feature type="compositionally biased region" description="Basic and acidic residues" evidence="1">
    <location>
        <begin position="18"/>
        <end position="27"/>
    </location>
</feature>
<gene>
    <name evidence="2" type="ORF">Tcan_09575</name>
</gene>
<dbReference type="EMBL" id="JPKZ01001740">
    <property type="protein sequence ID" value="KHN80462.1"/>
    <property type="molecule type" value="Genomic_DNA"/>
</dbReference>
<proteinExistence type="predicted"/>
<evidence type="ECO:0000256" key="1">
    <source>
        <dbReference type="SAM" id="MobiDB-lite"/>
    </source>
</evidence>
<feature type="compositionally biased region" description="Polar residues" evidence="1">
    <location>
        <begin position="142"/>
        <end position="153"/>
    </location>
</feature>
<protein>
    <submittedName>
        <fullName evidence="2">Uncharacterized protein</fullName>
    </submittedName>
</protein>
<dbReference type="Proteomes" id="UP000031036">
    <property type="component" value="Unassembled WGS sequence"/>
</dbReference>
<dbReference type="AlphaFoldDB" id="A0A0B2VGA9"/>
<organism evidence="2 3">
    <name type="scientific">Toxocara canis</name>
    <name type="common">Canine roundworm</name>
    <dbReference type="NCBI Taxonomy" id="6265"/>
    <lineage>
        <taxon>Eukaryota</taxon>
        <taxon>Metazoa</taxon>
        <taxon>Ecdysozoa</taxon>
        <taxon>Nematoda</taxon>
        <taxon>Chromadorea</taxon>
        <taxon>Rhabditida</taxon>
        <taxon>Spirurina</taxon>
        <taxon>Ascaridomorpha</taxon>
        <taxon>Ascaridoidea</taxon>
        <taxon>Toxocaridae</taxon>
        <taxon>Toxocara</taxon>
    </lineage>
</organism>
<sequence length="183" mass="20456">MPTGCRFLTPSPSDNGQPDEKPHKMEARSSVISRVCLTRIAESVLIDVAHRYQSTSSTVKSSFSRTAPSSVGPAAVEFVYPVSLPSANFARLIPQLTHLAFPLFRLIVITDKHCFPFLSPTTSSFKLQKCSSTSHQRRPPQLSCSRYNKDTPNQKPTVVSLSLHQFQQFIAVCNRKHRHFSVN</sequence>
<name>A0A0B2VGA9_TOXCA</name>
<reference evidence="2 3" key="1">
    <citation type="submission" date="2014-11" db="EMBL/GenBank/DDBJ databases">
        <title>Genetic blueprint of the zoonotic pathogen Toxocara canis.</title>
        <authorList>
            <person name="Zhu X.-Q."/>
            <person name="Korhonen P.K."/>
            <person name="Cai H."/>
            <person name="Young N.D."/>
            <person name="Nejsum P."/>
            <person name="von Samson-Himmelstjerna G."/>
            <person name="Boag P.R."/>
            <person name="Tan P."/>
            <person name="Li Q."/>
            <person name="Min J."/>
            <person name="Yang Y."/>
            <person name="Wang X."/>
            <person name="Fang X."/>
            <person name="Hall R.S."/>
            <person name="Hofmann A."/>
            <person name="Sternberg P.W."/>
            <person name="Jex A.R."/>
            <person name="Gasser R.B."/>
        </authorList>
    </citation>
    <scope>NUCLEOTIDE SEQUENCE [LARGE SCALE GENOMIC DNA]</scope>
    <source>
        <strain evidence="2">PN_DK_2014</strain>
    </source>
</reference>
<evidence type="ECO:0000313" key="2">
    <source>
        <dbReference type="EMBL" id="KHN80462.1"/>
    </source>
</evidence>
<evidence type="ECO:0000313" key="3">
    <source>
        <dbReference type="Proteomes" id="UP000031036"/>
    </source>
</evidence>
<feature type="region of interest" description="Disordered" evidence="1">
    <location>
        <begin position="1"/>
        <end position="27"/>
    </location>
</feature>
<comment type="caution">
    <text evidence="2">The sequence shown here is derived from an EMBL/GenBank/DDBJ whole genome shotgun (WGS) entry which is preliminary data.</text>
</comment>
<accession>A0A0B2VGA9</accession>
<keyword evidence="3" id="KW-1185">Reference proteome</keyword>
<feature type="region of interest" description="Disordered" evidence="1">
    <location>
        <begin position="130"/>
        <end position="153"/>
    </location>
</feature>